<keyword evidence="9 11" id="KW-0057">Aromatic amino acid biosynthesis</keyword>
<evidence type="ECO:0000256" key="3">
    <source>
        <dbReference type="ARBA" id="ARBA00013036"/>
    </source>
</evidence>
<dbReference type="InterPro" id="IPR000453">
    <property type="entry name" value="Chorismate_synth"/>
</dbReference>
<dbReference type="PANTHER" id="PTHR21085:SF0">
    <property type="entry name" value="CHORISMATE SYNTHASE"/>
    <property type="match status" value="1"/>
</dbReference>
<dbReference type="FunFam" id="3.60.150.10:FF:000002">
    <property type="entry name" value="Chorismate synthase"/>
    <property type="match status" value="1"/>
</dbReference>
<dbReference type="GO" id="GO:0009073">
    <property type="term" value="P:aromatic amino acid family biosynthetic process"/>
    <property type="evidence" value="ECO:0007669"/>
    <property type="project" value="UniProtKB-KW"/>
</dbReference>
<dbReference type="SUPFAM" id="SSF103263">
    <property type="entry name" value="Chorismate synthase, AroC"/>
    <property type="match status" value="1"/>
</dbReference>
<dbReference type="InterPro" id="IPR020541">
    <property type="entry name" value="Chorismate_synthase_CS"/>
</dbReference>
<dbReference type="EC" id="4.2.3.5" evidence="3 11"/>
<evidence type="ECO:0000256" key="4">
    <source>
        <dbReference type="ARBA" id="ARBA00022605"/>
    </source>
</evidence>
<comment type="subunit">
    <text evidence="11">Homotetramer.</text>
</comment>
<comment type="caution">
    <text evidence="14">The sequence shown here is derived from an EMBL/GenBank/DDBJ whole genome shotgun (WGS) entry which is preliminary data.</text>
</comment>
<keyword evidence="10 11" id="KW-0456">Lyase</keyword>
<keyword evidence="15" id="KW-1185">Reference proteome</keyword>
<feature type="binding site" evidence="11">
    <location>
        <position position="351"/>
    </location>
    <ligand>
        <name>FMN</name>
        <dbReference type="ChEBI" id="CHEBI:58210"/>
    </ligand>
</feature>
<dbReference type="CDD" id="cd07304">
    <property type="entry name" value="Chorismate_synthase"/>
    <property type="match status" value="1"/>
</dbReference>
<evidence type="ECO:0000256" key="7">
    <source>
        <dbReference type="ARBA" id="ARBA00022827"/>
    </source>
</evidence>
<keyword evidence="4 11" id="KW-0028">Amino-acid biosynthesis</keyword>
<dbReference type="AlphaFoldDB" id="A0A2H3P1G4"/>
<dbReference type="PIRSF" id="PIRSF001456">
    <property type="entry name" value="Chorismate_synth"/>
    <property type="match status" value="1"/>
</dbReference>
<evidence type="ECO:0000256" key="2">
    <source>
        <dbReference type="ARBA" id="ARBA00008014"/>
    </source>
</evidence>
<dbReference type="UniPathway" id="UPA00053">
    <property type="reaction ID" value="UER00090"/>
</dbReference>
<keyword evidence="8 11" id="KW-0521">NADP</keyword>
<dbReference type="NCBIfam" id="TIGR00033">
    <property type="entry name" value="aroC"/>
    <property type="match status" value="1"/>
</dbReference>
<feature type="binding site" evidence="11">
    <location>
        <position position="46"/>
    </location>
    <ligand>
        <name>NADP(+)</name>
        <dbReference type="ChEBI" id="CHEBI:58349"/>
    </ligand>
</feature>
<evidence type="ECO:0000256" key="8">
    <source>
        <dbReference type="ARBA" id="ARBA00022857"/>
    </source>
</evidence>
<dbReference type="OrthoDB" id="9771806at2"/>
<keyword evidence="7 11" id="KW-0274">FAD</keyword>
<feature type="binding site" evidence="11">
    <location>
        <begin position="325"/>
        <end position="329"/>
    </location>
    <ligand>
        <name>FMN</name>
        <dbReference type="ChEBI" id="CHEBI:58210"/>
    </ligand>
</feature>
<evidence type="ECO:0000256" key="10">
    <source>
        <dbReference type="ARBA" id="ARBA00023239"/>
    </source>
</evidence>
<organism evidence="14 15">
    <name type="scientific">Longimonas halophila</name>
    <dbReference type="NCBI Taxonomy" id="1469170"/>
    <lineage>
        <taxon>Bacteria</taxon>
        <taxon>Pseudomonadati</taxon>
        <taxon>Rhodothermota</taxon>
        <taxon>Rhodothermia</taxon>
        <taxon>Rhodothermales</taxon>
        <taxon>Salisaetaceae</taxon>
        <taxon>Longimonas</taxon>
    </lineage>
</organism>
<evidence type="ECO:0000256" key="12">
    <source>
        <dbReference type="RuleBase" id="RU000605"/>
    </source>
</evidence>
<keyword evidence="5 11" id="KW-0285">Flavoprotein</keyword>
<evidence type="ECO:0000313" key="15">
    <source>
        <dbReference type="Proteomes" id="UP000221024"/>
    </source>
</evidence>
<comment type="pathway">
    <text evidence="1 11 12">Metabolic intermediate biosynthesis; chorismate biosynthesis; chorismate from D-erythrose 4-phosphate and phosphoenolpyruvate: step 7/7.</text>
</comment>
<dbReference type="GO" id="GO:0009423">
    <property type="term" value="P:chorismate biosynthetic process"/>
    <property type="evidence" value="ECO:0007669"/>
    <property type="project" value="UniProtKB-UniRule"/>
</dbReference>
<dbReference type="Proteomes" id="UP000221024">
    <property type="component" value="Unassembled WGS sequence"/>
</dbReference>
<evidence type="ECO:0000256" key="9">
    <source>
        <dbReference type="ARBA" id="ARBA00023141"/>
    </source>
</evidence>
<comment type="function">
    <text evidence="11">Catalyzes the anti-1,4-elimination of the C-3 phosphate and the C-6 proR hydrogen from 5-enolpyruvylshikimate-3-phosphate (EPSP) to yield chorismate, which is the branch point compound that serves as the starting substrate for the three terminal pathways of aromatic amino acid biosynthesis. This reaction introduces a second double bond into the aromatic ring system.</text>
</comment>
<dbReference type="PROSITE" id="PS00787">
    <property type="entry name" value="CHORISMATE_SYNTHASE_1"/>
    <property type="match status" value="1"/>
</dbReference>
<evidence type="ECO:0000256" key="6">
    <source>
        <dbReference type="ARBA" id="ARBA00022643"/>
    </source>
</evidence>
<comment type="cofactor">
    <cofactor evidence="11 12">
        <name>FMNH2</name>
        <dbReference type="ChEBI" id="CHEBI:57618"/>
    </cofactor>
    <text evidence="11 12">Reduced FMN (FMNH(2)).</text>
</comment>
<evidence type="ECO:0000256" key="1">
    <source>
        <dbReference type="ARBA" id="ARBA00005044"/>
    </source>
</evidence>
<dbReference type="PANTHER" id="PTHR21085">
    <property type="entry name" value="CHORISMATE SYNTHASE"/>
    <property type="match status" value="1"/>
</dbReference>
<comment type="catalytic activity">
    <reaction evidence="11 12">
        <text>5-O-(1-carboxyvinyl)-3-phosphoshikimate = chorismate + phosphate</text>
        <dbReference type="Rhea" id="RHEA:21020"/>
        <dbReference type="ChEBI" id="CHEBI:29748"/>
        <dbReference type="ChEBI" id="CHEBI:43474"/>
        <dbReference type="ChEBI" id="CHEBI:57701"/>
        <dbReference type="EC" id="4.2.3.5"/>
    </reaction>
</comment>
<evidence type="ECO:0000256" key="11">
    <source>
        <dbReference type="HAMAP-Rule" id="MF_00300"/>
    </source>
</evidence>
<dbReference type="GO" id="GO:0008652">
    <property type="term" value="P:amino acid biosynthetic process"/>
    <property type="evidence" value="ECO:0007669"/>
    <property type="project" value="UniProtKB-KW"/>
</dbReference>
<name>A0A2H3P1G4_9BACT</name>
<dbReference type="Gene3D" id="3.60.150.10">
    <property type="entry name" value="Chorismate synthase AroC"/>
    <property type="match status" value="1"/>
</dbReference>
<dbReference type="EMBL" id="PDEP01000005">
    <property type="protein sequence ID" value="PEN07716.1"/>
    <property type="molecule type" value="Genomic_DNA"/>
</dbReference>
<dbReference type="HAMAP" id="MF_00300">
    <property type="entry name" value="Chorismate_synth"/>
    <property type="match status" value="1"/>
</dbReference>
<keyword evidence="6 11" id="KW-0288">FMN</keyword>
<feature type="binding site" evidence="11">
    <location>
        <position position="310"/>
    </location>
    <ligand>
        <name>FMN</name>
        <dbReference type="ChEBI" id="CHEBI:58210"/>
    </ligand>
</feature>
<dbReference type="GO" id="GO:0005829">
    <property type="term" value="C:cytosol"/>
    <property type="evidence" value="ECO:0007669"/>
    <property type="project" value="TreeGrafter"/>
</dbReference>
<dbReference type="GO" id="GO:0010181">
    <property type="term" value="F:FMN binding"/>
    <property type="evidence" value="ECO:0007669"/>
    <property type="project" value="TreeGrafter"/>
</dbReference>
<feature type="binding site" evidence="11">
    <location>
        <begin position="265"/>
        <end position="266"/>
    </location>
    <ligand>
        <name>FMN</name>
        <dbReference type="ChEBI" id="CHEBI:58210"/>
    </ligand>
</feature>
<reference evidence="14 15" key="1">
    <citation type="submission" date="2017-10" db="EMBL/GenBank/DDBJ databases">
        <title>Draft genome of Longimonas halophila.</title>
        <authorList>
            <person name="Goh K.M."/>
            <person name="Shamsir M.S."/>
            <person name="Lim S.W."/>
        </authorList>
    </citation>
    <scope>NUCLEOTIDE SEQUENCE [LARGE SCALE GENOMIC DNA]</scope>
    <source>
        <strain evidence="14 15">KCTC 42399</strain>
    </source>
</reference>
<feature type="binding site" evidence="11">
    <location>
        <begin position="132"/>
        <end position="134"/>
    </location>
    <ligand>
        <name>FMN</name>
        <dbReference type="ChEBI" id="CHEBI:58210"/>
    </ligand>
</feature>
<sequence>MIRYLTAGESHGEALIGIVEGMPAHIPLAPADINEHLARRWLGYGRGGRSKIENDKVHIYSGIRFEKTLGSPIAMRIDNGAYKKDKAGWPQKMAIEGDGEGVEPVTLPRPGHADLAGMQKYNFDDMRPVIDRSSARETAMRVACCSVARALLRRLGIEVGSHVTRIGEVGWDGPDAWYDRVELLIEGDGSARAVYEQADDSATRMLDDAMTERCIEHIEEAKANRDSLGGTYEVIATGVPPGLGSYVHWDRRLDGRLAQAICSIQAQKAAEIGDGVRSAGRPGSKVHDPILPGEGDEYPRRTNRAGGLEGGTTNGMPIVVRGYMKPIPTLIKPLDSVDTATGEAQPTRYERSDITSVPAASTVAEATVAWTLAEALLEKYGGDTFDDLKAHIEHDRAARGQ</sequence>
<feature type="region of interest" description="Disordered" evidence="13">
    <location>
        <begin position="273"/>
        <end position="312"/>
    </location>
</feature>
<dbReference type="Pfam" id="PF01264">
    <property type="entry name" value="Chorismate_synt"/>
    <property type="match status" value="1"/>
</dbReference>
<feature type="binding site" evidence="11">
    <location>
        <position position="40"/>
    </location>
    <ligand>
        <name>NADP(+)</name>
        <dbReference type="ChEBI" id="CHEBI:58349"/>
    </ligand>
</feature>
<dbReference type="GO" id="GO:0004107">
    <property type="term" value="F:chorismate synthase activity"/>
    <property type="evidence" value="ECO:0007669"/>
    <property type="project" value="UniProtKB-UniRule"/>
</dbReference>
<accession>A0A2H3P1G4</accession>
<gene>
    <name evidence="11" type="primary">aroC</name>
    <name evidence="14" type="ORF">CRI93_06960</name>
</gene>
<evidence type="ECO:0000313" key="14">
    <source>
        <dbReference type="EMBL" id="PEN07716.1"/>
    </source>
</evidence>
<proteinExistence type="inferred from homology"/>
<comment type="similarity">
    <text evidence="2 11 12">Belongs to the chorismate synthase family.</text>
</comment>
<evidence type="ECO:0000256" key="5">
    <source>
        <dbReference type="ARBA" id="ARBA00022630"/>
    </source>
</evidence>
<protein>
    <recommendedName>
        <fullName evidence="3 11">Chorismate synthase</fullName>
        <shortName evidence="11">CS</shortName>
        <ecNumber evidence="3 11">4.2.3.5</ecNumber>
    </recommendedName>
    <alternativeName>
        <fullName evidence="11">5-enolpyruvylshikimate-3-phosphate phospholyase</fullName>
    </alternativeName>
</protein>
<dbReference type="NCBIfam" id="NF003793">
    <property type="entry name" value="PRK05382.1"/>
    <property type="match status" value="1"/>
</dbReference>
<evidence type="ECO:0000256" key="13">
    <source>
        <dbReference type="SAM" id="MobiDB-lite"/>
    </source>
</evidence>
<dbReference type="InterPro" id="IPR035904">
    <property type="entry name" value="Chorismate_synth_AroC_sf"/>
</dbReference>